<keyword evidence="4" id="KW-1185">Reference proteome</keyword>
<keyword evidence="2" id="KW-1133">Transmembrane helix</keyword>
<proteinExistence type="predicted"/>
<feature type="coiled-coil region" evidence="1">
    <location>
        <begin position="55"/>
        <end position="89"/>
    </location>
</feature>
<dbReference type="EMBL" id="JACIJI010000001">
    <property type="protein sequence ID" value="MBB5717139.1"/>
    <property type="molecule type" value="Genomic_DNA"/>
</dbReference>
<evidence type="ECO:0000313" key="4">
    <source>
        <dbReference type="Proteomes" id="UP000554342"/>
    </source>
</evidence>
<evidence type="ECO:0000256" key="1">
    <source>
        <dbReference type="SAM" id="Coils"/>
    </source>
</evidence>
<evidence type="ECO:0000313" key="3">
    <source>
        <dbReference type="EMBL" id="MBB5717139.1"/>
    </source>
</evidence>
<evidence type="ECO:0000256" key="2">
    <source>
        <dbReference type="SAM" id="Phobius"/>
    </source>
</evidence>
<name>A0A840YUA9_9SPHN</name>
<comment type="caution">
    <text evidence="3">The sequence shown here is derived from an EMBL/GenBank/DDBJ whole genome shotgun (WGS) entry which is preliminary data.</text>
</comment>
<dbReference type="AlphaFoldDB" id="A0A840YUA9"/>
<reference evidence="3 4" key="1">
    <citation type="submission" date="2020-08" db="EMBL/GenBank/DDBJ databases">
        <title>Genomic Encyclopedia of Type Strains, Phase IV (KMG-IV): sequencing the most valuable type-strain genomes for metagenomic binning, comparative biology and taxonomic classification.</title>
        <authorList>
            <person name="Goeker M."/>
        </authorList>
    </citation>
    <scope>NUCLEOTIDE SEQUENCE [LARGE SCALE GENOMIC DNA]</scope>
    <source>
        <strain evidence="3 4">DSM 27203</strain>
    </source>
</reference>
<keyword evidence="1" id="KW-0175">Coiled coil</keyword>
<protein>
    <submittedName>
        <fullName evidence="3">Uncharacterized protein</fullName>
    </submittedName>
</protein>
<keyword evidence="2" id="KW-0472">Membrane</keyword>
<feature type="transmembrane region" description="Helical" evidence="2">
    <location>
        <begin position="12"/>
        <end position="34"/>
    </location>
</feature>
<dbReference type="Proteomes" id="UP000554342">
    <property type="component" value="Unassembled WGS sequence"/>
</dbReference>
<organism evidence="3 4">
    <name type="scientific">Stakelama sediminis</name>
    <dbReference type="NCBI Taxonomy" id="463200"/>
    <lineage>
        <taxon>Bacteria</taxon>
        <taxon>Pseudomonadati</taxon>
        <taxon>Pseudomonadota</taxon>
        <taxon>Alphaproteobacteria</taxon>
        <taxon>Sphingomonadales</taxon>
        <taxon>Sphingomonadaceae</taxon>
        <taxon>Stakelama</taxon>
    </lineage>
</organism>
<gene>
    <name evidence="3" type="ORF">FHR23_000046</name>
</gene>
<dbReference type="RefSeq" id="WP_184000947.1">
    <property type="nucleotide sequence ID" value="NZ_BAABIF010000004.1"/>
</dbReference>
<keyword evidence="2" id="KW-0812">Transmembrane</keyword>
<sequence>MAEVYILPNLPWIIGAGLAIGALGIIGWIFTTWLRVKNGYPLDGAWGQAIYPKRNDEAMERIKLLSQENAQLRAEVGSVKDRLANIERIVTDSSHMLDQEIEKLRGRTN</sequence>
<accession>A0A840YUA9</accession>